<proteinExistence type="predicted"/>
<organism evidence="1">
    <name type="scientific">Cacopsylla melanoneura</name>
    <dbReference type="NCBI Taxonomy" id="428564"/>
    <lineage>
        <taxon>Eukaryota</taxon>
        <taxon>Metazoa</taxon>
        <taxon>Ecdysozoa</taxon>
        <taxon>Arthropoda</taxon>
        <taxon>Hexapoda</taxon>
        <taxon>Insecta</taxon>
        <taxon>Pterygota</taxon>
        <taxon>Neoptera</taxon>
        <taxon>Paraneoptera</taxon>
        <taxon>Hemiptera</taxon>
        <taxon>Sternorrhyncha</taxon>
        <taxon>Psylloidea</taxon>
        <taxon>Psyllidae</taxon>
        <taxon>Psyllinae</taxon>
        <taxon>Cacopsylla</taxon>
    </lineage>
</organism>
<dbReference type="AlphaFoldDB" id="A0A8D9E7N7"/>
<protein>
    <submittedName>
        <fullName evidence="1">Uncharacterized protein</fullName>
    </submittedName>
</protein>
<accession>A0A8D9E7N7</accession>
<sequence length="108" mass="13028">MNRKLFFYRYVTFLMCNRKLNRKSRLSVYSPFPTVPSNYWGEQKGVSRSKFHGESIKTSFIKIYLSVTEQRLHFDFPESGNFGMVQNYENIKCLKLKNKQKIFLHIFR</sequence>
<reference evidence="1" key="1">
    <citation type="submission" date="2021-05" db="EMBL/GenBank/DDBJ databases">
        <authorList>
            <person name="Alioto T."/>
            <person name="Alioto T."/>
            <person name="Gomez Garrido J."/>
        </authorList>
    </citation>
    <scope>NUCLEOTIDE SEQUENCE</scope>
</reference>
<name>A0A8D9E7N7_9HEMI</name>
<evidence type="ECO:0000313" key="1">
    <source>
        <dbReference type="EMBL" id="CAG6743442.1"/>
    </source>
</evidence>
<dbReference type="EMBL" id="HBUF01447906">
    <property type="protein sequence ID" value="CAG6743442.1"/>
    <property type="molecule type" value="Transcribed_RNA"/>
</dbReference>